<evidence type="ECO:0000256" key="7">
    <source>
        <dbReference type="ARBA" id="ARBA00022989"/>
    </source>
</evidence>
<evidence type="ECO:0000313" key="13">
    <source>
        <dbReference type="Proteomes" id="UP000441399"/>
    </source>
</evidence>
<accession>A0A5S9QXC3</accession>
<dbReference type="InterPro" id="IPR011527">
    <property type="entry name" value="ABC1_TM_dom"/>
</dbReference>
<dbReference type="EC" id="3.6.3.43" evidence="12"/>
<gene>
    <name evidence="12" type="primary">ltxB</name>
    <name evidence="12" type="ORF">OPDIPICF_02926</name>
</gene>
<evidence type="ECO:0000256" key="8">
    <source>
        <dbReference type="ARBA" id="ARBA00023136"/>
    </source>
</evidence>
<feature type="domain" description="ABC transporter" evidence="10">
    <location>
        <begin position="759"/>
        <end position="991"/>
    </location>
</feature>
<dbReference type="GO" id="GO:0005524">
    <property type="term" value="F:ATP binding"/>
    <property type="evidence" value="ECO:0007669"/>
    <property type="project" value="UniProtKB-KW"/>
</dbReference>
<evidence type="ECO:0000259" key="11">
    <source>
        <dbReference type="PROSITE" id="PS50929"/>
    </source>
</evidence>
<dbReference type="Gene3D" id="3.40.50.300">
    <property type="entry name" value="P-loop containing nucleotide triphosphate hydrolases"/>
    <property type="match status" value="1"/>
</dbReference>
<dbReference type="AlphaFoldDB" id="A0A5S9QXC3"/>
<reference evidence="12 13" key="1">
    <citation type="submission" date="2019-11" db="EMBL/GenBank/DDBJ databases">
        <authorList>
            <person name="Holert J."/>
        </authorList>
    </citation>
    <scope>NUCLEOTIDE SEQUENCE [LARGE SCALE GENOMIC DNA]</scope>
    <source>
        <strain evidence="12">SB11_3</strain>
    </source>
</reference>
<keyword evidence="13" id="KW-1185">Reference proteome</keyword>
<comment type="subcellular location">
    <subcellularLocation>
        <location evidence="1">Cell membrane</location>
        <topology evidence="1">Multi-pass membrane protein</topology>
    </subcellularLocation>
</comment>
<dbReference type="InterPro" id="IPR003593">
    <property type="entry name" value="AAA+_ATPase"/>
</dbReference>
<dbReference type="InterPro" id="IPR039421">
    <property type="entry name" value="Type_1_exporter"/>
</dbReference>
<name>A0A5S9QXC3_9GAMM</name>
<evidence type="ECO:0000256" key="2">
    <source>
        <dbReference type="ARBA" id="ARBA00022448"/>
    </source>
</evidence>
<dbReference type="SUPFAM" id="SSF52540">
    <property type="entry name" value="P-loop containing nucleoside triphosphate hydrolases"/>
    <property type="match status" value="1"/>
</dbReference>
<evidence type="ECO:0000256" key="3">
    <source>
        <dbReference type="ARBA" id="ARBA00022475"/>
    </source>
</evidence>
<dbReference type="PANTHER" id="PTHR24221">
    <property type="entry name" value="ATP-BINDING CASSETTE SUB-FAMILY B"/>
    <property type="match status" value="1"/>
</dbReference>
<dbReference type="InterPro" id="IPR003439">
    <property type="entry name" value="ABC_transporter-like_ATP-bd"/>
</dbReference>
<organism evidence="12 13">
    <name type="scientific">BD1-7 clade bacterium</name>
    <dbReference type="NCBI Taxonomy" id="2029982"/>
    <lineage>
        <taxon>Bacteria</taxon>
        <taxon>Pseudomonadati</taxon>
        <taxon>Pseudomonadota</taxon>
        <taxon>Gammaproteobacteria</taxon>
        <taxon>Cellvibrionales</taxon>
        <taxon>Spongiibacteraceae</taxon>
        <taxon>BD1-7 clade</taxon>
    </lineage>
</organism>
<dbReference type="PROSITE" id="PS50893">
    <property type="entry name" value="ABC_TRANSPORTER_2"/>
    <property type="match status" value="1"/>
</dbReference>
<evidence type="ECO:0000256" key="9">
    <source>
        <dbReference type="SAM" id="Phobius"/>
    </source>
</evidence>
<sequence>MSEKGGKLDFLLGGTTLKQLASKVWLEPFAGWISDNHWEGDVQTVNRRDRFSFTSDTELVFVLSGFVDLFANPTPTDNKQQAPSFIGRFEAGSILFCPQASHLTVKQFAVSPSMDAQILKLDWHSIEDLTPTEAFADCVEAWLTNLYSNLEYADENNTIHNAPRLTLPVQSPIHAGQRVTANDFTWIKGLPAFAPTSANPTLVPVSLAMAAVASEETTTLLSTKEWLSQTALMNHWQSLHRIIFDAYLKSAEERATNLEENNRRRAENVRAKYRNSLGRLPETLTGRNTTEPLHKNELVSAFLHLAKASSLDIDLEERQISVALRQDDPLGALAIVSGIQLRRINVRADLFQQNYPAILAFDNDGNPVTLVHHKTHHYQAIGAHHTQPSTHQLRSHAYVVVPELPVHLSTWNILRYAGKGLMPEARLVIACAFFAGLLSILPPLITGRIVGYAIPNAEISQLVIYITALTGIGLTGILLQLIQNMSLLRTEGAMSFKLETAVWNRLLHLPGSFFQQYTAGDLANRAAGINQIRRKLGATTISGVLQGATGVFSLLMMLYYQWKIACIASLIALVYLVCIYFVGKRMLQMHRDLMLRQGHMQGLGIQLLNAISKLKTSNAVITAFARWNRQYSDILALSYRTQMISNRLKLFKSLFHFLAFIGLIATVSFQGHVLFAFFETPTSWVELHSQNTTQIISTADFMAFNVALGQFMAAVFTLSESAVNLMSLKPDYERIRPILDQPTESENASEPVFSLAGNISINHVSFRYQDDLPLAVQNISIDITAGEYVAIVGFSGSGKSTLMRLLLGFEKPLQGSIQYDRTDLTALNKPSLRRQLGVVLQSRQLIDGSIRDNLRAGRNIDDKRLWQALDDAGLKPVIDAMPMKLETRVSANSTAFSGGQVQRLMIARALAQNPKVLLFDEATSSLDNQTQAIITRALDQLQATRIVIAHRLSTIIKADRILVMQDGKIVEQGSYDALKRQNAHFTELMKYQHE</sequence>
<keyword evidence="8 9" id="KW-0472">Membrane</keyword>
<keyword evidence="3" id="KW-1003">Cell membrane</keyword>
<protein>
    <submittedName>
        <fullName evidence="12">Leukotoxin export ATP-binding protein LtxB</fullName>
        <ecNumber evidence="12">3.6.3.43</ecNumber>
    </submittedName>
</protein>
<feature type="transmembrane region" description="Helical" evidence="9">
    <location>
        <begin position="562"/>
        <end position="582"/>
    </location>
</feature>
<dbReference type="PANTHER" id="PTHR24221:SF654">
    <property type="entry name" value="ATP-BINDING CASSETTE SUB-FAMILY B MEMBER 6"/>
    <property type="match status" value="1"/>
</dbReference>
<keyword evidence="5" id="KW-0547">Nucleotide-binding</keyword>
<dbReference type="Pfam" id="PF00005">
    <property type="entry name" value="ABC_tran"/>
    <property type="match status" value="1"/>
</dbReference>
<dbReference type="SMART" id="SM00382">
    <property type="entry name" value="AAA"/>
    <property type="match status" value="1"/>
</dbReference>
<dbReference type="SUPFAM" id="SSF90123">
    <property type="entry name" value="ABC transporter transmembrane region"/>
    <property type="match status" value="1"/>
</dbReference>
<keyword evidence="4 9" id="KW-0812">Transmembrane</keyword>
<feature type="transmembrane region" description="Helical" evidence="9">
    <location>
        <begin position="427"/>
        <end position="450"/>
    </location>
</feature>
<dbReference type="GO" id="GO:0005886">
    <property type="term" value="C:plasma membrane"/>
    <property type="evidence" value="ECO:0007669"/>
    <property type="project" value="UniProtKB-SubCell"/>
</dbReference>
<feature type="transmembrane region" description="Helical" evidence="9">
    <location>
        <begin position="654"/>
        <end position="678"/>
    </location>
</feature>
<proteinExistence type="predicted"/>
<dbReference type="GO" id="GO:0034040">
    <property type="term" value="F:ATPase-coupled lipid transmembrane transporter activity"/>
    <property type="evidence" value="ECO:0007669"/>
    <property type="project" value="TreeGrafter"/>
</dbReference>
<evidence type="ECO:0000313" key="12">
    <source>
        <dbReference type="EMBL" id="CAA0123963.1"/>
    </source>
</evidence>
<feature type="domain" description="ABC transmembrane type-1" evidence="11">
    <location>
        <begin position="427"/>
        <end position="727"/>
    </location>
</feature>
<dbReference type="PROSITE" id="PS50929">
    <property type="entry name" value="ABC_TM1F"/>
    <property type="match status" value="1"/>
</dbReference>
<evidence type="ECO:0000256" key="4">
    <source>
        <dbReference type="ARBA" id="ARBA00022692"/>
    </source>
</evidence>
<dbReference type="FunFam" id="3.40.50.300:FF:000299">
    <property type="entry name" value="ABC transporter ATP-binding protein/permease"/>
    <property type="match status" value="1"/>
</dbReference>
<dbReference type="Gene3D" id="1.20.1560.10">
    <property type="entry name" value="ABC transporter type 1, transmembrane domain"/>
    <property type="match status" value="1"/>
</dbReference>
<dbReference type="OrthoDB" id="9787557at2"/>
<dbReference type="InterPro" id="IPR027417">
    <property type="entry name" value="P-loop_NTPase"/>
</dbReference>
<keyword evidence="2" id="KW-0813">Transport</keyword>
<keyword evidence="6 12" id="KW-0067">ATP-binding</keyword>
<dbReference type="GO" id="GO:0016887">
    <property type="term" value="F:ATP hydrolysis activity"/>
    <property type="evidence" value="ECO:0007669"/>
    <property type="project" value="InterPro"/>
</dbReference>
<dbReference type="EMBL" id="CACSIO010000056">
    <property type="protein sequence ID" value="CAA0123963.1"/>
    <property type="molecule type" value="Genomic_DNA"/>
</dbReference>
<evidence type="ECO:0000256" key="5">
    <source>
        <dbReference type="ARBA" id="ARBA00022741"/>
    </source>
</evidence>
<dbReference type="InterPro" id="IPR036640">
    <property type="entry name" value="ABC1_TM_sf"/>
</dbReference>
<evidence type="ECO:0000259" key="10">
    <source>
        <dbReference type="PROSITE" id="PS50893"/>
    </source>
</evidence>
<dbReference type="Pfam" id="PF00664">
    <property type="entry name" value="ABC_membrane"/>
    <property type="match status" value="1"/>
</dbReference>
<evidence type="ECO:0000256" key="6">
    <source>
        <dbReference type="ARBA" id="ARBA00022840"/>
    </source>
</evidence>
<keyword evidence="12" id="KW-0378">Hydrolase</keyword>
<dbReference type="GO" id="GO:0140359">
    <property type="term" value="F:ABC-type transporter activity"/>
    <property type="evidence" value="ECO:0007669"/>
    <property type="project" value="InterPro"/>
</dbReference>
<feature type="transmembrane region" description="Helical" evidence="9">
    <location>
        <begin position="462"/>
        <end position="482"/>
    </location>
</feature>
<evidence type="ECO:0000256" key="1">
    <source>
        <dbReference type="ARBA" id="ARBA00004651"/>
    </source>
</evidence>
<keyword evidence="7 9" id="KW-1133">Transmembrane helix</keyword>
<dbReference type="CDD" id="cd07346">
    <property type="entry name" value="ABC_6TM_exporters"/>
    <property type="match status" value="1"/>
</dbReference>
<dbReference type="Proteomes" id="UP000441399">
    <property type="component" value="Unassembled WGS sequence"/>
</dbReference>